<dbReference type="SUPFAM" id="SSF56024">
    <property type="entry name" value="Phospholipase D/nuclease"/>
    <property type="match status" value="2"/>
</dbReference>
<dbReference type="AlphaFoldDB" id="A0A931HVI1"/>
<dbReference type="CDD" id="cd09112">
    <property type="entry name" value="PLDc_CLS_2"/>
    <property type="match status" value="1"/>
</dbReference>
<dbReference type="CDD" id="cd09110">
    <property type="entry name" value="PLDc_CLS_1"/>
    <property type="match status" value="1"/>
</dbReference>
<dbReference type="EC" id="2.7.8.-" evidence="8"/>
<dbReference type="EMBL" id="JADZSC010000002">
    <property type="protein sequence ID" value="MBH0230555.1"/>
    <property type="molecule type" value="Genomic_DNA"/>
</dbReference>
<dbReference type="PROSITE" id="PS50035">
    <property type="entry name" value="PLD"/>
    <property type="match status" value="2"/>
</dbReference>
<keyword evidence="11" id="KW-1185">Reference proteome</keyword>
<proteinExistence type="predicted"/>
<evidence type="ECO:0000256" key="7">
    <source>
        <dbReference type="ARBA" id="ARBA00023136"/>
    </source>
</evidence>
<keyword evidence="6" id="KW-1133">Transmembrane helix</keyword>
<comment type="subcellular location">
    <subcellularLocation>
        <location evidence="1">Cell membrane</location>
    </subcellularLocation>
</comment>
<evidence type="ECO:0000256" key="3">
    <source>
        <dbReference type="ARBA" id="ARBA00022679"/>
    </source>
</evidence>
<comment type="caution">
    <text evidence="10">The sequence shown here is derived from an EMBL/GenBank/DDBJ whole genome shotgun (WGS) entry which is preliminary data.</text>
</comment>
<dbReference type="InterPro" id="IPR025202">
    <property type="entry name" value="PLD-like_dom"/>
</dbReference>
<feature type="domain" description="PLD phosphodiesterase" evidence="9">
    <location>
        <begin position="308"/>
        <end position="335"/>
    </location>
</feature>
<evidence type="ECO:0000256" key="5">
    <source>
        <dbReference type="ARBA" id="ARBA00022737"/>
    </source>
</evidence>
<dbReference type="InterPro" id="IPR022924">
    <property type="entry name" value="Cardiolipin_synthase"/>
</dbReference>
<dbReference type="GO" id="GO:0005886">
    <property type="term" value="C:plasma membrane"/>
    <property type="evidence" value="ECO:0007669"/>
    <property type="project" value="UniProtKB-SubCell"/>
</dbReference>
<keyword evidence="3" id="KW-0808">Transferase</keyword>
<accession>A0A931HVI1</accession>
<evidence type="ECO:0000256" key="2">
    <source>
        <dbReference type="ARBA" id="ARBA00022475"/>
    </source>
</evidence>
<dbReference type="GO" id="GO:0032049">
    <property type="term" value="P:cardiolipin biosynthetic process"/>
    <property type="evidence" value="ECO:0007669"/>
    <property type="project" value="UniProtKB-UniRule"/>
</dbReference>
<keyword evidence="2" id="KW-1003">Cell membrane</keyword>
<evidence type="ECO:0000256" key="1">
    <source>
        <dbReference type="ARBA" id="ARBA00004236"/>
    </source>
</evidence>
<keyword evidence="4" id="KW-0812">Transmembrane</keyword>
<dbReference type="Pfam" id="PF13091">
    <property type="entry name" value="PLDc_2"/>
    <property type="match status" value="2"/>
</dbReference>
<dbReference type="GO" id="GO:0008808">
    <property type="term" value="F:cardiolipin synthase activity"/>
    <property type="evidence" value="ECO:0007669"/>
    <property type="project" value="UniProtKB-UniRule"/>
</dbReference>
<evidence type="ECO:0000313" key="11">
    <source>
        <dbReference type="Proteomes" id="UP000614490"/>
    </source>
</evidence>
<evidence type="ECO:0000313" key="10">
    <source>
        <dbReference type="EMBL" id="MBH0230555.1"/>
    </source>
</evidence>
<dbReference type="PANTHER" id="PTHR21248:SF7">
    <property type="entry name" value="MINOR CARDIOLIPIN SYNTHASE CLSB"/>
    <property type="match status" value="1"/>
</dbReference>
<organism evidence="10 11">
    <name type="scientific">Halobacillus yeomjeoni</name>
    <dbReference type="NCBI Taxonomy" id="311194"/>
    <lineage>
        <taxon>Bacteria</taxon>
        <taxon>Bacillati</taxon>
        <taxon>Bacillota</taxon>
        <taxon>Bacilli</taxon>
        <taxon>Bacillales</taxon>
        <taxon>Bacillaceae</taxon>
        <taxon>Halobacillus</taxon>
    </lineage>
</organism>
<protein>
    <recommendedName>
        <fullName evidence="8">Cardiolipin synthase</fullName>
        <ecNumber evidence="8">2.7.8.-</ecNumber>
    </recommendedName>
</protein>
<reference evidence="10 11" key="1">
    <citation type="journal article" date="2005" name="Int. J. Syst. Evol. Microbiol.">
        <title>Halobacillus yeomjeoni sp. nov., isolated from a marine solar saltern in Korea.</title>
        <authorList>
            <person name="Yoon J.H."/>
            <person name="Kang S.J."/>
            <person name="Lee C.H."/>
            <person name="Oh H.W."/>
            <person name="Oh T.K."/>
        </authorList>
    </citation>
    <scope>NUCLEOTIDE SEQUENCE [LARGE SCALE GENOMIC DNA]</scope>
    <source>
        <strain evidence="10 11">KCTC 3957</strain>
    </source>
</reference>
<feature type="domain" description="PLD phosphodiesterase" evidence="9">
    <location>
        <begin position="140"/>
        <end position="167"/>
    </location>
</feature>
<evidence type="ECO:0000256" key="8">
    <source>
        <dbReference type="NCBIfam" id="TIGR04265"/>
    </source>
</evidence>
<sequence length="395" mass="46230">MTFFVIIFCLLVFILLIFLDFKMGRYNHIRHARTIIPPETKGNYRLFKNGSPLFEQLFQDISDASVQVDVYFFLVEKDYITGNFLNVLKNKAREGVPVRFMVDRLGGHKVTKEMRKELEDAGVDFQFAEKPGFPYFFYRLNRRNHRKVTVVDGKYAYVGGFNIGKNYMGESSTFGNWRDYHIRLTGPIVEDLHRVFLDDWYLATGIEEQPLPSTSEGRHRIQMIATDGVGLEEEFVRMIQSAEKEVLIGSPYFIPTKTLMDSFLRVLKKGIHVKILIPMKSDHPFVKEAALPYLKSLHEHGATIRFFDAGFYHSKMIIIDESFADIGTANFDRRSLFLNKEVNTYIYEKGFIRDLRETYLEDFNDGYPFDEHWWKIRSVGTKIREKIAVLLRPFL</sequence>
<dbReference type="Gene3D" id="3.30.870.10">
    <property type="entry name" value="Endonuclease Chain A"/>
    <property type="match status" value="2"/>
</dbReference>
<dbReference type="InterPro" id="IPR001736">
    <property type="entry name" value="PLipase_D/transphosphatidylase"/>
</dbReference>
<evidence type="ECO:0000259" key="9">
    <source>
        <dbReference type="PROSITE" id="PS50035"/>
    </source>
</evidence>
<keyword evidence="7" id="KW-0472">Membrane</keyword>
<dbReference type="Proteomes" id="UP000614490">
    <property type="component" value="Unassembled WGS sequence"/>
</dbReference>
<dbReference type="SMART" id="SM00155">
    <property type="entry name" value="PLDc"/>
    <property type="match status" value="2"/>
</dbReference>
<name>A0A931HVI1_9BACI</name>
<dbReference type="PANTHER" id="PTHR21248">
    <property type="entry name" value="CARDIOLIPIN SYNTHASE"/>
    <property type="match status" value="1"/>
</dbReference>
<evidence type="ECO:0000256" key="4">
    <source>
        <dbReference type="ARBA" id="ARBA00022692"/>
    </source>
</evidence>
<dbReference type="RefSeq" id="WP_197317184.1">
    <property type="nucleotide sequence ID" value="NZ_JADZSC010000002.1"/>
</dbReference>
<dbReference type="NCBIfam" id="TIGR04265">
    <property type="entry name" value="bac_cardiolipin"/>
    <property type="match status" value="1"/>
</dbReference>
<keyword evidence="5" id="KW-0677">Repeat</keyword>
<evidence type="ECO:0000256" key="6">
    <source>
        <dbReference type="ARBA" id="ARBA00022989"/>
    </source>
</evidence>
<gene>
    <name evidence="10" type="primary">cls</name>
    <name evidence="10" type="ORF">H0267_10055</name>
</gene>